<reference evidence="14" key="1">
    <citation type="submission" date="2023-09" db="UniProtKB">
        <authorList>
            <consortium name="Ensembl"/>
        </authorList>
    </citation>
    <scope>IDENTIFICATION</scope>
</reference>
<feature type="domain" description="Protein kinase" evidence="12">
    <location>
        <begin position="25"/>
        <end position="289"/>
    </location>
</feature>
<dbReference type="PROSITE" id="PS00108">
    <property type="entry name" value="PROTEIN_KINASE_ST"/>
    <property type="match status" value="1"/>
</dbReference>
<evidence type="ECO:0000256" key="8">
    <source>
        <dbReference type="ARBA" id="ARBA00047899"/>
    </source>
</evidence>
<feature type="compositionally biased region" description="Low complexity" evidence="11">
    <location>
        <begin position="618"/>
        <end position="632"/>
    </location>
</feature>
<dbReference type="GO" id="GO:0005524">
    <property type="term" value="F:ATP binding"/>
    <property type="evidence" value="ECO:0007669"/>
    <property type="project" value="UniProtKB-UniRule"/>
</dbReference>
<organism evidence="14">
    <name type="scientific">Balaenoptera musculus</name>
    <name type="common">Blue whale</name>
    <dbReference type="NCBI Taxonomy" id="9771"/>
    <lineage>
        <taxon>Eukaryota</taxon>
        <taxon>Metazoa</taxon>
        <taxon>Chordata</taxon>
        <taxon>Craniata</taxon>
        <taxon>Vertebrata</taxon>
        <taxon>Euteleostomi</taxon>
        <taxon>Mammalia</taxon>
        <taxon>Eutheria</taxon>
        <taxon>Laurasiatheria</taxon>
        <taxon>Artiodactyla</taxon>
        <taxon>Whippomorpha</taxon>
        <taxon>Cetacea</taxon>
        <taxon>Mysticeti</taxon>
        <taxon>Balaenopteridae</taxon>
        <taxon>Balaenoptera</taxon>
    </lineage>
</organism>
<dbReference type="InterPro" id="IPR051700">
    <property type="entry name" value="STE20_Ser-Thr_kinase"/>
</dbReference>
<dbReference type="PROSITE" id="PS00107">
    <property type="entry name" value="PROTEIN_KINASE_ATP"/>
    <property type="match status" value="1"/>
</dbReference>
<feature type="compositionally biased region" description="Low complexity" evidence="11">
    <location>
        <begin position="652"/>
        <end position="678"/>
    </location>
</feature>
<protein>
    <recommendedName>
        <fullName evidence="2">non-specific serine/threonine protein kinase</fullName>
        <ecNumber evidence="2">2.7.11.1</ecNumber>
    </recommendedName>
</protein>
<feature type="compositionally biased region" description="Acidic residues" evidence="11">
    <location>
        <begin position="752"/>
        <end position="767"/>
    </location>
</feature>
<dbReference type="Ensembl" id="ENSBMST00010020332.1">
    <property type="protein sequence ID" value="ENSBMSP00010018395.1"/>
    <property type="gene ID" value="ENSBMSG00010013309.1"/>
</dbReference>
<evidence type="ECO:0000256" key="1">
    <source>
        <dbReference type="ARBA" id="ARBA00008874"/>
    </source>
</evidence>
<dbReference type="SMART" id="SM00220">
    <property type="entry name" value="S_TKc"/>
    <property type="match status" value="1"/>
</dbReference>
<dbReference type="InterPro" id="IPR011009">
    <property type="entry name" value="Kinase-like_dom_sf"/>
</dbReference>
<dbReference type="FunFam" id="1.10.510.10:FF:000003">
    <property type="entry name" value="TRAF2 and NCK-interacting protein kinase isoform 4"/>
    <property type="match status" value="1"/>
</dbReference>
<feature type="compositionally biased region" description="Basic and acidic residues" evidence="11">
    <location>
        <begin position="640"/>
        <end position="649"/>
    </location>
</feature>
<dbReference type="InterPro" id="IPR008271">
    <property type="entry name" value="Ser/Thr_kinase_AS"/>
</dbReference>
<evidence type="ECO:0000259" key="12">
    <source>
        <dbReference type="PROSITE" id="PS50011"/>
    </source>
</evidence>
<feature type="region of interest" description="Disordered" evidence="11">
    <location>
        <begin position="485"/>
        <end position="789"/>
    </location>
</feature>
<feature type="domain" description="CNH" evidence="13">
    <location>
        <begin position="906"/>
        <end position="1193"/>
    </location>
</feature>
<dbReference type="Gene3D" id="1.10.510.10">
    <property type="entry name" value="Transferase(Phosphotransferase) domain 1"/>
    <property type="match status" value="1"/>
</dbReference>
<feature type="region of interest" description="Disordered" evidence="11">
    <location>
        <begin position="402"/>
        <end position="455"/>
    </location>
</feature>
<dbReference type="GO" id="GO:0004674">
    <property type="term" value="F:protein serine/threonine kinase activity"/>
    <property type="evidence" value="ECO:0007669"/>
    <property type="project" value="UniProtKB-KW"/>
</dbReference>
<sequence>MANDSPAKSLVDIDLSSLRDPAGIFELVEVVGNGTYGQVYKGRHVKTGQLAAIKVMDVTEDEEEEIKLEINMLKKYSHHRNIATYYGAFIKKSPPGHDDQLWLVMEFCGAGSITDLVKNTKGNTLKEDWIAYISREILRGLAHLHIHHVIHRDIKGQNVLLTENAEVKLVDFGVSAQLDRTVGRRNTFIGTPYWMAPEVIACDENPDATYDYRSDLWSCGITAIEMAEGAPPLCDMHPMRALFLIPRNPPPRLKSKKWSKKFFSFIEGCLVKNYVQRPSTEQLLKHPFIRDQPNERQVRIQLKDHIDRTRKKRGEKDETEYEYSGSEEEEEEVPEQEGEPSSIVNVPGESTLRRDFLRLQQENKERSEALRRQQLLQEQQLREQEEYKRQLLAERQKRIEQQKEQRRRLEEQQRREREARRQQEREQRRREQEEKRRLEELERRRKEEEERRRVEREQEYIRRQLEEEQRHLELLQQQLLQEQAMLLHEPRRLPPPDRSKAGLHGAEPKAQHEPADRAREVQWSHLASLKNSVSPVSRSHSFSDPSPPKFAHHHLRSQDPCPPSRSEVLSQSSDSKAEVPDPAQKAWSRSDSDEVPPRVPVRTTSRSPVLSRRDSPLQGSGQQNSQAGQRSSTSSIEPRLLWERVEKLVPRPGSGSSSGSSNSGSQPGSHPGSQSGSGERFRVRSSSKSEGSPSQRLENAAKKPEDKKEVFRPLKPAVRIDLTALARELRAAEDVRPPHKVTDYSSSSEESGTTDEEDDDLEQEGPEEPPSGPEDARAASSLNLSNGETESVKTMIVHDDVESEPAVTPSKEGTLIVRQTQSASSTLQKHKSSSSFTPFIDPRLLQISPSSGTTVTSVVGFSCDGMRSEAIRQDPTRKGSVVNVNPTNTRPQSDTPEIRKYKKRFNSEILCAALWGVNLLVGTESGLMLLDRSGQGKVYPLINRRRFQQMDVLEGLNVLVTISGKKDKLRVYYLSWLRNKILHNDPEVEKKQGWTTVGDLEGCVHYKVVKYERIKFLVIALKSSVEVYAWAPKPYHKFMAFKSFGDLVHKPLLVDLTVEEGQRLKVIYGSCAGFHAVDVDSGSVYDIYLPTHIQCSIKPHAIIILPNTDGMELLVCYEDEGVYVNTYGRITKDVVLQWGEMPTSVAYIRSNQTMGWGEKAIEIRSVETGHLDGVFMHKRAQRLKFLCERNDKVFFASVRSGGSSQVYFMTLGRTSLLSW</sequence>
<dbReference type="GO" id="GO:0005829">
    <property type="term" value="C:cytosol"/>
    <property type="evidence" value="ECO:0007669"/>
    <property type="project" value="TreeGrafter"/>
</dbReference>
<evidence type="ECO:0000256" key="2">
    <source>
        <dbReference type="ARBA" id="ARBA00012513"/>
    </source>
</evidence>
<dbReference type="PROSITE" id="PS50011">
    <property type="entry name" value="PROTEIN_KINASE_DOM"/>
    <property type="match status" value="1"/>
</dbReference>
<evidence type="ECO:0000256" key="11">
    <source>
        <dbReference type="SAM" id="MobiDB-lite"/>
    </source>
</evidence>
<dbReference type="PROSITE" id="PS50219">
    <property type="entry name" value="CNH"/>
    <property type="match status" value="1"/>
</dbReference>
<dbReference type="PANTHER" id="PTHR47096:SF1">
    <property type="entry name" value="MISSHAPEN LIKE KINASE 1"/>
    <property type="match status" value="1"/>
</dbReference>
<comment type="similarity">
    <text evidence="1">Belongs to the protein kinase superfamily. STE Ser/Thr protein kinase family. STE20 subfamily.</text>
</comment>
<dbReference type="SUPFAM" id="SSF56112">
    <property type="entry name" value="Protein kinase-like (PK-like)"/>
    <property type="match status" value="1"/>
</dbReference>
<dbReference type="AlphaFoldDB" id="A0A8C0DDW1"/>
<dbReference type="Pfam" id="PF00780">
    <property type="entry name" value="CNH"/>
    <property type="match status" value="1"/>
</dbReference>
<keyword evidence="4" id="KW-0808">Transferase</keyword>
<evidence type="ECO:0000256" key="9">
    <source>
        <dbReference type="ARBA" id="ARBA00048679"/>
    </source>
</evidence>
<evidence type="ECO:0000256" key="3">
    <source>
        <dbReference type="ARBA" id="ARBA00022527"/>
    </source>
</evidence>
<proteinExistence type="inferred from homology"/>
<dbReference type="InterPro" id="IPR017441">
    <property type="entry name" value="Protein_kinase_ATP_BS"/>
</dbReference>
<feature type="compositionally biased region" description="Basic and acidic residues" evidence="11">
    <location>
        <begin position="727"/>
        <end position="742"/>
    </location>
</feature>
<evidence type="ECO:0000256" key="5">
    <source>
        <dbReference type="ARBA" id="ARBA00022741"/>
    </source>
</evidence>
<feature type="compositionally biased region" description="Basic and acidic residues" evidence="11">
    <location>
        <begin position="699"/>
        <end position="712"/>
    </location>
</feature>
<dbReference type="Pfam" id="PF00069">
    <property type="entry name" value="Pkinase"/>
    <property type="match status" value="1"/>
</dbReference>
<dbReference type="InterPro" id="IPR000719">
    <property type="entry name" value="Prot_kinase_dom"/>
</dbReference>
<comment type="catalytic activity">
    <reaction evidence="8">
        <text>L-threonyl-[protein] + ATP = O-phospho-L-threonyl-[protein] + ADP + H(+)</text>
        <dbReference type="Rhea" id="RHEA:46608"/>
        <dbReference type="Rhea" id="RHEA-COMP:11060"/>
        <dbReference type="Rhea" id="RHEA-COMP:11605"/>
        <dbReference type="ChEBI" id="CHEBI:15378"/>
        <dbReference type="ChEBI" id="CHEBI:30013"/>
        <dbReference type="ChEBI" id="CHEBI:30616"/>
        <dbReference type="ChEBI" id="CHEBI:61977"/>
        <dbReference type="ChEBI" id="CHEBI:456216"/>
        <dbReference type="EC" id="2.7.11.1"/>
    </reaction>
</comment>
<feature type="region of interest" description="Disordered" evidence="11">
    <location>
        <begin position="875"/>
        <end position="894"/>
    </location>
</feature>
<feature type="region of interest" description="Disordered" evidence="11">
    <location>
        <begin position="308"/>
        <end position="349"/>
    </location>
</feature>
<keyword evidence="7 10" id="KW-0067">ATP-binding</keyword>
<evidence type="ECO:0000256" key="7">
    <source>
        <dbReference type="ARBA" id="ARBA00022840"/>
    </source>
</evidence>
<dbReference type="SMART" id="SM00036">
    <property type="entry name" value="CNH"/>
    <property type="match status" value="1"/>
</dbReference>
<evidence type="ECO:0000256" key="6">
    <source>
        <dbReference type="ARBA" id="ARBA00022777"/>
    </source>
</evidence>
<keyword evidence="6" id="KW-0418">Kinase</keyword>
<feature type="compositionally biased region" description="Polar residues" evidence="11">
    <location>
        <begin position="882"/>
        <end position="894"/>
    </location>
</feature>
<dbReference type="EC" id="2.7.11.1" evidence="2"/>
<feature type="compositionally biased region" description="Polar residues" evidence="11">
    <location>
        <begin position="684"/>
        <end position="697"/>
    </location>
</feature>
<evidence type="ECO:0000313" key="14">
    <source>
        <dbReference type="Ensembl" id="ENSBMSP00010018395.1"/>
    </source>
</evidence>
<feature type="binding site" evidence="10">
    <location>
        <position position="54"/>
    </location>
    <ligand>
        <name>ATP</name>
        <dbReference type="ChEBI" id="CHEBI:30616"/>
    </ligand>
</feature>
<feature type="compositionally biased region" description="Acidic residues" evidence="11">
    <location>
        <begin position="317"/>
        <end position="338"/>
    </location>
</feature>
<dbReference type="PANTHER" id="PTHR47096">
    <property type="entry name" value="MISSHAPEN LIKE KINASE 1"/>
    <property type="match status" value="1"/>
</dbReference>
<evidence type="ECO:0000256" key="4">
    <source>
        <dbReference type="ARBA" id="ARBA00022679"/>
    </source>
</evidence>
<dbReference type="FunFam" id="3.30.200.20:FF:000006">
    <property type="entry name" value="TRAF2 and NCK-interacting protein kinase isoform 4"/>
    <property type="match status" value="1"/>
</dbReference>
<feature type="compositionally biased region" description="Low complexity" evidence="11">
    <location>
        <begin position="532"/>
        <end position="544"/>
    </location>
</feature>
<accession>A0A8C0DDW1</accession>
<keyword evidence="5 10" id="KW-0547">Nucleotide-binding</keyword>
<dbReference type="GeneTree" id="ENSGT00940000155063"/>
<evidence type="ECO:0000256" key="10">
    <source>
        <dbReference type="PROSITE-ProRule" id="PRU10141"/>
    </source>
</evidence>
<comment type="catalytic activity">
    <reaction evidence="9">
        <text>L-seryl-[protein] + ATP = O-phospho-L-seryl-[protein] + ADP + H(+)</text>
        <dbReference type="Rhea" id="RHEA:17989"/>
        <dbReference type="Rhea" id="RHEA-COMP:9863"/>
        <dbReference type="Rhea" id="RHEA-COMP:11604"/>
        <dbReference type="ChEBI" id="CHEBI:15378"/>
        <dbReference type="ChEBI" id="CHEBI:29999"/>
        <dbReference type="ChEBI" id="CHEBI:30616"/>
        <dbReference type="ChEBI" id="CHEBI:83421"/>
        <dbReference type="ChEBI" id="CHEBI:456216"/>
        <dbReference type="EC" id="2.7.11.1"/>
    </reaction>
</comment>
<keyword evidence="3" id="KW-0723">Serine/threonine-protein kinase</keyword>
<dbReference type="Gene3D" id="3.30.200.20">
    <property type="entry name" value="Phosphorylase Kinase, domain 1"/>
    <property type="match status" value="1"/>
</dbReference>
<evidence type="ECO:0000259" key="13">
    <source>
        <dbReference type="PROSITE" id="PS50219"/>
    </source>
</evidence>
<gene>
    <name evidence="14" type="primary">MAP4K4</name>
</gene>
<dbReference type="InterPro" id="IPR001180">
    <property type="entry name" value="CNH_dom"/>
</dbReference>
<name>A0A8C0DDW1_BALMU</name>
<feature type="compositionally biased region" description="Basic and acidic residues" evidence="11">
    <location>
        <begin position="488"/>
        <end position="522"/>
    </location>
</feature>
<feature type="compositionally biased region" description="Polar residues" evidence="11">
    <location>
        <begin position="780"/>
        <end position="789"/>
    </location>
</feature>